<gene>
    <name evidence="4" type="primary">LOC106169686</name>
</gene>
<dbReference type="InterPro" id="IPR037696">
    <property type="entry name" value="CCDC77"/>
</dbReference>
<evidence type="ECO:0000313" key="3">
    <source>
        <dbReference type="Proteomes" id="UP000085678"/>
    </source>
</evidence>
<dbReference type="Proteomes" id="UP000085678">
    <property type="component" value="Unplaced"/>
</dbReference>
<accession>A0A1S3J373</accession>
<evidence type="ECO:0000256" key="2">
    <source>
        <dbReference type="SAM" id="MobiDB-lite"/>
    </source>
</evidence>
<protein>
    <submittedName>
        <fullName evidence="4">Coiled-coil domain-containing protein 77-like</fullName>
    </submittedName>
</protein>
<feature type="compositionally biased region" description="Polar residues" evidence="2">
    <location>
        <begin position="20"/>
        <end position="37"/>
    </location>
</feature>
<organism evidence="3 4">
    <name type="scientific">Lingula anatina</name>
    <name type="common">Brachiopod</name>
    <name type="synonym">Lingula unguis</name>
    <dbReference type="NCBI Taxonomy" id="7574"/>
    <lineage>
        <taxon>Eukaryota</taxon>
        <taxon>Metazoa</taxon>
        <taxon>Spiralia</taxon>
        <taxon>Lophotrochozoa</taxon>
        <taxon>Brachiopoda</taxon>
        <taxon>Linguliformea</taxon>
        <taxon>Lingulata</taxon>
        <taxon>Lingulida</taxon>
        <taxon>Linguloidea</taxon>
        <taxon>Lingulidae</taxon>
        <taxon>Lingula</taxon>
    </lineage>
</organism>
<proteinExistence type="predicted"/>
<evidence type="ECO:0000256" key="1">
    <source>
        <dbReference type="SAM" id="Coils"/>
    </source>
</evidence>
<dbReference type="InParanoid" id="A0A1S3J373"/>
<feature type="region of interest" description="Disordered" evidence="2">
    <location>
        <begin position="1"/>
        <end position="56"/>
    </location>
</feature>
<dbReference type="OrthoDB" id="191169at2759"/>
<keyword evidence="1" id="KW-0175">Coiled coil</keyword>
<dbReference type="AlphaFoldDB" id="A0A1S3J373"/>
<evidence type="ECO:0000313" key="4">
    <source>
        <dbReference type="RefSeq" id="XP_013404726.1"/>
    </source>
</evidence>
<dbReference type="PANTHER" id="PTHR22091:SF1">
    <property type="entry name" value="COILED-COIL DOMAIN-CONTAINING PROTEIN 77"/>
    <property type="match status" value="1"/>
</dbReference>
<feature type="coiled-coil region" evidence="1">
    <location>
        <begin position="67"/>
        <end position="94"/>
    </location>
</feature>
<dbReference type="RefSeq" id="XP_013404726.1">
    <property type="nucleotide sequence ID" value="XM_013549272.1"/>
</dbReference>
<reference evidence="4" key="1">
    <citation type="submission" date="2025-08" db="UniProtKB">
        <authorList>
            <consortium name="RefSeq"/>
        </authorList>
    </citation>
    <scope>IDENTIFICATION</scope>
    <source>
        <tissue evidence="4">Gonads</tissue>
    </source>
</reference>
<sequence length="103" mass="12077">MATSGRRQPVTPLSRRSGLSPDSSLRTSVASRTSNLDNVDMKDEEEDPPIPDVNERLSYVRPSRELLEYYRKKIAEYDDEHEMMNRKLDQYRMTYMEQVSTES</sequence>
<dbReference type="PANTHER" id="PTHR22091">
    <property type="entry name" value="COILED-COIL DOMAIN-CONTAINING PROTEIN 77"/>
    <property type="match status" value="1"/>
</dbReference>
<dbReference type="GeneID" id="106169686"/>
<keyword evidence="3" id="KW-1185">Reference proteome</keyword>
<name>A0A1S3J373_LINAN</name>
<dbReference type="GO" id="GO:0005813">
    <property type="term" value="C:centrosome"/>
    <property type="evidence" value="ECO:0007669"/>
    <property type="project" value="TreeGrafter"/>
</dbReference>
<dbReference type="KEGG" id="lak:106169686"/>